<dbReference type="Gene3D" id="1.10.472.10">
    <property type="entry name" value="Cyclin-like"/>
    <property type="match status" value="2"/>
</dbReference>
<feature type="compositionally biased region" description="Basic and acidic residues" evidence="10">
    <location>
        <begin position="515"/>
        <end position="537"/>
    </location>
</feature>
<dbReference type="GO" id="GO:0000126">
    <property type="term" value="C:transcription factor TFIIIB complex"/>
    <property type="evidence" value="ECO:0007669"/>
    <property type="project" value="TreeGrafter"/>
</dbReference>
<dbReference type="GO" id="GO:0005634">
    <property type="term" value="C:nucleus"/>
    <property type="evidence" value="ECO:0007669"/>
    <property type="project" value="UniProtKB-SubCell"/>
</dbReference>
<dbReference type="InterPro" id="IPR000812">
    <property type="entry name" value="TFIIB"/>
</dbReference>
<evidence type="ECO:0000256" key="8">
    <source>
        <dbReference type="ARBA" id="ARBA00023163"/>
    </source>
</evidence>
<dbReference type="Pfam" id="PF00382">
    <property type="entry name" value="TFIIB"/>
    <property type="match status" value="2"/>
</dbReference>
<evidence type="ECO:0000256" key="4">
    <source>
        <dbReference type="ARBA" id="ARBA00022771"/>
    </source>
</evidence>
<proteinExistence type="inferred from homology"/>
<name>A0AAV9J819_9PEZI</name>
<evidence type="ECO:0000259" key="11">
    <source>
        <dbReference type="SMART" id="SM00385"/>
    </source>
</evidence>
<dbReference type="Gene3D" id="1.20.5.650">
    <property type="entry name" value="Single helix bin"/>
    <property type="match status" value="1"/>
</dbReference>
<dbReference type="SMART" id="SM00385">
    <property type="entry name" value="CYCLIN"/>
    <property type="match status" value="2"/>
</dbReference>
<dbReference type="InterPro" id="IPR013763">
    <property type="entry name" value="Cyclin-like_dom"/>
</dbReference>
<feature type="compositionally biased region" description="Basic residues" evidence="10">
    <location>
        <begin position="446"/>
        <end position="456"/>
    </location>
</feature>
<feature type="compositionally biased region" description="Basic residues" evidence="10">
    <location>
        <begin position="607"/>
        <end position="616"/>
    </location>
</feature>
<feature type="region of interest" description="Disordered" evidence="10">
    <location>
        <begin position="342"/>
        <end position="473"/>
    </location>
</feature>
<evidence type="ECO:0000256" key="5">
    <source>
        <dbReference type="ARBA" id="ARBA00022833"/>
    </source>
</evidence>
<feature type="domain" description="Cyclin-like" evidence="11">
    <location>
        <begin position="120"/>
        <end position="205"/>
    </location>
</feature>
<dbReference type="GO" id="GO:0000995">
    <property type="term" value="F:RNA polymerase III general transcription initiation factor activity"/>
    <property type="evidence" value="ECO:0007669"/>
    <property type="project" value="TreeGrafter"/>
</dbReference>
<keyword evidence="7" id="KW-0010">Activator</keyword>
<feature type="region of interest" description="Disordered" evidence="10">
    <location>
        <begin position="1"/>
        <end position="37"/>
    </location>
</feature>
<sequence length="826" mass="90654">MPAPTAAPRTIRRLDTLGKPGDRPKPKPKAKPQKAACCDTPDIQDDDGMKVCVNCGTQISESNIVSDVTFQEDSRGAATVQGGFIGENARHARTLGTGAYRKVGGGERNSMQEIENNGRRALSRLCPRLNIPDAVSLQAQNLFSIAAGNNFNAGRRTEEVVAACLYAACRRQKQNTIMLMDIAEIMKVNVFRLGEVYKAMKENLHYHDQTVGVQHLTDVEPLIEKYCRKLEFGDKTRNVAEDAVKIIKRMKRDWMVTGRHPAGLCGACIILAARMNNFRRSVREVVYVAKVSDATIAKRVEEFRQTKASTLTVEQFREYGSRLKYSHDPPIMQQKALEKEKFEAKKRKRQEYNEQRDTVDPERETIEISDDEDDASSRAPSATPGASAAEEAGEEERQRKRQRANAPQATPAVTQGPRIDADGFAIPALPVVGPAPVEQSEETQVAKKKRGRRRKGDKPEPVQITEADLTVERELEDEIDEALNDQELQDSHNEIERAKAEERIKLLADQQRQSSAEKIKERREAEGVTWWADKEPNTGDGTEDMDLEAEFADDPEVLNCMLSDVEARIKEQIWIAHNEDWLRSQHEKALIKQIAEAAGADKEKSKRGAKGKKKRGRIGDGTVLTEAETPIETPADANAAMLKKRAAPNFSKFVDYERLAAVYGDRATPDTSASQSRAGSEAASQAPSRVASEAPSAHAGAERSSATPAPQERTVAFSLPSPQATQQAAVAPGTPSRVDAAEPQAPASPPPTQAQAQATEGAEDEDADMVDDEEGDYRSPTPSVVGGWDDAGSDREDIGEDDNGDYGRAIGHASFGTFGGEDDEYV</sequence>
<dbReference type="InterPro" id="IPR011665">
    <property type="entry name" value="BRF1_TBP-bd_dom"/>
</dbReference>
<feature type="compositionally biased region" description="Acidic residues" evidence="10">
    <location>
        <begin position="761"/>
        <end position="775"/>
    </location>
</feature>
<feature type="domain" description="Cyclin-like" evidence="11">
    <location>
        <begin position="221"/>
        <end position="305"/>
    </location>
</feature>
<dbReference type="GO" id="GO:0070897">
    <property type="term" value="P:transcription preinitiation complex assembly"/>
    <property type="evidence" value="ECO:0007669"/>
    <property type="project" value="InterPro"/>
</dbReference>
<dbReference type="Proteomes" id="UP001324427">
    <property type="component" value="Unassembled WGS sequence"/>
</dbReference>
<dbReference type="GO" id="GO:0001006">
    <property type="term" value="F:RNA polymerase III type 3 promoter sequence-specific DNA binding"/>
    <property type="evidence" value="ECO:0007669"/>
    <property type="project" value="TreeGrafter"/>
</dbReference>
<dbReference type="EMBL" id="JAVFHQ010000056">
    <property type="protein sequence ID" value="KAK4541178.1"/>
    <property type="molecule type" value="Genomic_DNA"/>
</dbReference>
<dbReference type="GO" id="GO:0097550">
    <property type="term" value="C:transcription preinitiation complex"/>
    <property type="evidence" value="ECO:0007669"/>
    <property type="project" value="TreeGrafter"/>
</dbReference>
<evidence type="ECO:0000256" key="7">
    <source>
        <dbReference type="ARBA" id="ARBA00023159"/>
    </source>
</evidence>
<evidence type="ECO:0000256" key="10">
    <source>
        <dbReference type="SAM" id="MobiDB-lite"/>
    </source>
</evidence>
<feature type="region of interest" description="Disordered" evidence="10">
    <location>
        <begin position="666"/>
        <end position="826"/>
    </location>
</feature>
<dbReference type="AlphaFoldDB" id="A0AAV9J819"/>
<comment type="similarity">
    <text evidence="2">Belongs to the TFIIB family.</text>
</comment>
<evidence type="ECO:0000313" key="13">
    <source>
        <dbReference type="Proteomes" id="UP001324427"/>
    </source>
</evidence>
<feature type="compositionally biased region" description="Basic and acidic residues" evidence="10">
    <location>
        <begin position="350"/>
        <end position="366"/>
    </location>
</feature>
<keyword evidence="9" id="KW-0539">Nucleus</keyword>
<evidence type="ECO:0000256" key="2">
    <source>
        <dbReference type="ARBA" id="ARBA00010857"/>
    </source>
</evidence>
<evidence type="ECO:0000256" key="9">
    <source>
        <dbReference type="ARBA" id="ARBA00023242"/>
    </source>
</evidence>
<feature type="region of interest" description="Disordered" evidence="10">
    <location>
        <begin position="508"/>
        <end position="545"/>
    </location>
</feature>
<dbReference type="PANTHER" id="PTHR11618">
    <property type="entry name" value="TRANSCRIPTION INITIATION FACTOR IIB-RELATED"/>
    <property type="match status" value="1"/>
</dbReference>
<keyword evidence="4" id="KW-0863">Zinc-finger</keyword>
<dbReference type="CDD" id="cd20554">
    <property type="entry name" value="CYCLIN_TFIIIB90_rpt2"/>
    <property type="match status" value="1"/>
</dbReference>
<organism evidence="12 13">
    <name type="scientific">Oleoguttula mirabilis</name>
    <dbReference type="NCBI Taxonomy" id="1507867"/>
    <lineage>
        <taxon>Eukaryota</taxon>
        <taxon>Fungi</taxon>
        <taxon>Dikarya</taxon>
        <taxon>Ascomycota</taxon>
        <taxon>Pezizomycotina</taxon>
        <taxon>Dothideomycetes</taxon>
        <taxon>Dothideomycetidae</taxon>
        <taxon>Mycosphaerellales</taxon>
        <taxon>Teratosphaeriaceae</taxon>
        <taxon>Oleoguttula</taxon>
    </lineage>
</organism>
<evidence type="ECO:0000256" key="1">
    <source>
        <dbReference type="ARBA" id="ARBA00004123"/>
    </source>
</evidence>
<dbReference type="InterPro" id="IPR036915">
    <property type="entry name" value="Cyclin-like_sf"/>
</dbReference>
<keyword evidence="6" id="KW-0805">Transcription regulation</keyword>
<dbReference type="PRINTS" id="PR00685">
    <property type="entry name" value="TIFACTORIIB"/>
</dbReference>
<feature type="compositionally biased region" description="Basic and acidic residues" evidence="10">
    <location>
        <begin position="12"/>
        <end position="25"/>
    </location>
</feature>
<reference evidence="12 13" key="1">
    <citation type="submission" date="2021-11" db="EMBL/GenBank/DDBJ databases">
        <title>Black yeast isolated from Biological Soil Crust.</title>
        <authorList>
            <person name="Kurbessoian T."/>
        </authorList>
    </citation>
    <scope>NUCLEOTIDE SEQUENCE [LARGE SCALE GENOMIC DNA]</scope>
    <source>
        <strain evidence="12 13">CCFEE 5522</strain>
    </source>
</reference>
<keyword evidence="13" id="KW-1185">Reference proteome</keyword>
<keyword evidence="3" id="KW-0479">Metal-binding</keyword>
<feature type="region of interest" description="Disordered" evidence="10">
    <location>
        <begin position="597"/>
        <end position="633"/>
    </location>
</feature>
<dbReference type="FunFam" id="1.10.472.10:FF:000002">
    <property type="entry name" value="Transcription factor IIIB 90 kDa subunit"/>
    <property type="match status" value="1"/>
</dbReference>
<keyword evidence="8" id="KW-0804">Transcription</keyword>
<protein>
    <recommendedName>
        <fullName evidence="11">Cyclin-like domain-containing protein</fullName>
    </recommendedName>
</protein>
<evidence type="ECO:0000256" key="3">
    <source>
        <dbReference type="ARBA" id="ARBA00022723"/>
    </source>
</evidence>
<accession>A0AAV9J819</accession>
<comment type="subcellular location">
    <subcellularLocation>
        <location evidence="1">Nucleus</location>
    </subcellularLocation>
</comment>
<feature type="compositionally biased region" description="Polar residues" evidence="10">
    <location>
        <begin position="669"/>
        <end position="687"/>
    </location>
</feature>
<evidence type="ECO:0000313" key="12">
    <source>
        <dbReference type="EMBL" id="KAK4541178.1"/>
    </source>
</evidence>
<dbReference type="PANTHER" id="PTHR11618:SF4">
    <property type="entry name" value="TRANSCRIPTION FACTOR IIIB 90 KDA SUBUNIT"/>
    <property type="match status" value="1"/>
</dbReference>
<feature type="compositionally biased region" description="Low complexity" evidence="10">
    <location>
        <begin position="377"/>
        <end position="390"/>
    </location>
</feature>
<dbReference type="GO" id="GO:0017025">
    <property type="term" value="F:TBP-class protein binding"/>
    <property type="evidence" value="ECO:0007669"/>
    <property type="project" value="InterPro"/>
</dbReference>
<dbReference type="InterPro" id="IPR013150">
    <property type="entry name" value="TFIIB_cyclin"/>
</dbReference>
<comment type="caution">
    <text evidence="12">The sequence shown here is derived from an EMBL/GenBank/DDBJ whole genome shotgun (WGS) entry which is preliminary data.</text>
</comment>
<dbReference type="Pfam" id="PF07741">
    <property type="entry name" value="BRF1"/>
    <property type="match status" value="1"/>
</dbReference>
<evidence type="ECO:0000256" key="6">
    <source>
        <dbReference type="ARBA" id="ARBA00023015"/>
    </source>
</evidence>
<keyword evidence="5" id="KW-0862">Zinc</keyword>
<gene>
    <name evidence="12" type="ORF">LTR36_008252</name>
</gene>
<dbReference type="GO" id="GO:0008270">
    <property type="term" value="F:zinc ion binding"/>
    <property type="evidence" value="ECO:0007669"/>
    <property type="project" value="UniProtKB-KW"/>
</dbReference>
<dbReference type="SUPFAM" id="SSF47954">
    <property type="entry name" value="Cyclin-like"/>
    <property type="match status" value="2"/>
</dbReference>